<protein>
    <submittedName>
        <fullName evidence="2">Sulfotransferase family protein</fullName>
    </submittedName>
</protein>
<accession>A0A1H4DWA1</accession>
<dbReference type="Pfam" id="PF13469">
    <property type="entry name" value="Sulfotransfer_3"/>
    <property type="match status" value="1"/>
</dbReference>
<dbReference type="InterPro" id="IPR027417">
    <property type="entry name" value="P-loop_NTPase"/>
</dbReference>
<dbReference type="PANTHER" id="PTHR12788:SF10">
    <property type="entry name" value="PROTEIN-TYROSINE SULFOTRANSFERASE"/>
    <property type="match status" value="1"/>
</dbReference>
<reference evidence="2 3" key="1">
    <citation type="submission" date="2016-10" db="EMBL/GenBank/DDBJ databases">
        <authorList>
            <person name="de Groot N.N."/>
        </authorList>
    </citation>
    <scope>NUCLEOTIDE SEQUENCE [LARGE SCALE GENOMIC DNA]</scope>
    <source>
        <strain evidence="2 3">CCM7597</strain>
    </source>
</reference>
<dbReference type="SUPFAM" id="SSF52540">
    <property type="entry name" value="P-loop containing nucleoside triphosphate hydrolases"/>
    <property type="match status" value="1"/>
</dbReference>
<keyword evidence="1 2" id="KW-0808">Transferase</keyword>
<dbReference type="OrthoDB" id="1767861at2"/>
<keyword evidence="3" id="KW-1185">Reference proteome</keyword>
<dbReference type="EMBL" id="FNQR01000008">
    <property type="protein sequence ID" value="SEA76877.1"/>
    <property type="molecule type" value="Genomic_DNA"/>
</dbReference>
<dbReference type="RefSeq" id="WP_093045012.1">
    <property type="nucleotide sequence ID" value="NZ_FNQR01000008.1"/>
</dbReference>
<proteinExistence type="predicted"/>
<gene>
    <name evidence="2" type="ORF">SAMN05421743_10827</name>
</gene>
<dbReference type="Gene3D" id="3.40.50.300">
    <property type="entry name" value="P-loop containing nucleotide triphosphate hydrolases"/>
    <property type="match status" value="1"/>
</dbReference>
<name>A0A1H4DWA1_9BACI</name>
<organism evidence="2 3">
    <name type="scientific">Thalassobacillus cyri</name>
    <dbReference type="NCBI Taxonomy" id="571932"/>
    <lineage>
        <taxon>Bacteria</taxon>
        <taxon>Bacillati</taxon>
        <taxon>Bacillota</taxon>
        <taxon>Bacilli</taxon>
        <taxon>Bacillales</taxon>
        <taxon>Bacillaceae</taxon>
        <taxon>Thalassobacillus</taxon>
    </lineage>
</organism>
<dbReference type="Proteomes" id="UP000198584">
    <property type="component" value="Unassembled WGS sequence"/>
</dbReference>
<dbReference type="AlphaFoldDB" id="A0A1H4DWA1"/>
<sequence>MKRKIEQFVERNYGNHPIFYSLHDYGLALKHAVGRSHKINHKEHFNPFFIIGSGRSGNTLFRTMLTQKEEIVIPPESFVLGKAIRKYKMTRHMEWEDICGLFISFFERHHGFPRWGIDAREFYQEAIKIEKQNRNLEYLIHSFFSFYGKKKKPSFTRWGDKTPINTFSLKLLDQVFPDSQFIHMIRDGRDVVSSYLDAGLYDNASKASERWMNSIHTAKLFGDKVGKDRYFEVYYEDLVNKPEETLQGVCNFLNISFEPSMLNHFQGIEGLGDTKLPHHKNLAKPVNKSSIGKWKQRLTEEQQTIVTEKCKPTLHQLGYLD</sequence>
<dbReference type="InterPro" id="IPR026634">
    <property type="entry name" value="TPST-like"/>
</dbReference>
<evidence type="ECO:0000256" key="1">
    <source>
        <dbReference type="ARBA" id="ARBA00022679"/>
    </source>
</evidence>
<dbReference type="STRING" id="571932.SAMN05421743_10827"/>
<dbReference type="GO" id="GO:0008476">
    <property type="term" value="F:protein-tyrosine sulfotransferase activity"/>
    <property type="evidence" value="ECO:0007669"/>
    <property type="project" value="InterPro"/>
</dbReference>
<dbReference type="PANTHER" id="PTHR12788">
    <property type="entry name" value="PROTEIN-TYROSINE SULFOTRANSFERASE 2"/>
    <property type="match status" value="1"/>
</dbReference>
<evidence type="ECO:0000313" key="3">
    <source>
        <dbReference type="Proteomes" id="UP000198584"/>
    </source>
</evidence>
<evidence type="ECO:0000313" key="2">
    <source>
        <dbReference type="EMBL" id="SEA76877.1"/>
    </source>
</evidence>